<keyword evidence="2" id="KW-0808">Transferase</keyword>
<keyword evidence="1" id="KW-0472">Membrane</keyword>
<keyword evidence="1" id="KW-0812">Transmembrane</keyword>
<dbReference type="PANTHER" id="PTHR35340:SF5">
    <property type="entry name" value="ASST-DOMAIN-CONTAINING PROTEIN"/>
    <property type="match status" value="1"/>
</dbReference>
<evidence type="ECO:0000313" key="3">
    <source>
        <dbReference type="Proteomes" id="UP000244069"/>
    </source>
</evidence>
<dbReference type="Pfam" id="PF14269">
    <property type="entry name" value="Arylsulfotran_2"/>
    <property type="match status" value="1"/>
</dbReference>
<dbReference type="OrthoDB" id="264813at2"/>
<dbReference type="GO" id="GO:0016740">
    <property type="term" value="F:transferase activity"/>
    <property type="evidence" value="ECO:0007669"/>
    <property type="project" value="UniProtKB-KW"/>
</dbReference>
<dbReference type="InterPro" id="IPR053143">
    <property type="entry name" value="Arylsulfate_ST"/>
</dbReference>
<dbReference type="EMBL" id="QBKN01000019">
    <property type="protein sequence ID" value="PTX45851.1"/>
    <property type="molecule type" value="Genomic_DNA"/>
</dbReference>
<name>A0A2T6APU9_9RHOB</name>
<sequence>MSKPPLSDRLAPVIFAVSVGTLGVVYGTVSSWWGWFPAPQLGLAHRTYLDVKANWRNDIGLEPTRHIVAPDDSGETPDPDRGYTAFQTDKIEPGYTLVAGLNADPEGPFHVVRLYDASGAEVHHWPVRYDALDSEIQPQNTMLHGMEVFEDGSIAVTFDSGQALARMDACGEPMWSNAGGYHHSLTRDGEGALVSWLGEAVVWVDEETGEVLRTLDLREEIAHGNDRAQQGYLDIRTVTPESPESKVDYGLDPFHPNDAEPLRADMAAAFPMFEAGDVLLSLRELNLVTVVDPETGRMKWWHHGPWFKQHDPDFQPDGTITVYDNNTGTSRSRIMRIDPATDEVSEDFGGTEELPFYSWRRGKHQILPNGNLLLTEAEHGRLLELDPDGELVWERHMKWDADMNVIVTEARHVPEDFFTGGVPSCSSEVASASVVSPG</sequence>
<dbReference type="InterPro" id="IPR039535">
    <property type="entry name" value="ASST-like"/>
</dbReference>
<evidence type="ECO:0000313" key="2">
    <source>
        <dbReference type="EMBL" id="PTX45851.1"/>
    </source>
</evidence>
<dbReference type="Gene3D" id="2.130.10.10">
    <property type="entry name" value="YVTN repeat-like/Quinoprotein amine dehydrogenase"/>
    <property type="match status" value="1"/>
</dbReference>
<reference evidence="2 3" key="1">
    <citation type="submission" date="2018-04" db="EMBL/GenBank/DDBJ databases">
        <title>Genomic Encyclopedia of Archaeal and Bacterial Type Strains, Phase II (KMG-II): from individual species to whole genera.</title>
        <authorList>
            <person name="Goeker M."/>
        </authorList>
    </citation>
    <scope>NUCLEOTIDE SEQUENCE [LARGE SCALE GENOMIC DNA]</scope>
    <source>
        <strain evidence="2 3">DSM 29329</strain>
    </source>
</reference>
<gene>
    <name evidence="2" type="ORF">C8N44_1199</name>
</gene>
<proteinExistence type="predicted"/>
<keyword evidence="3" id="KW-1185">Reference proteome</keyword>
<comment type="caution">
    <text evidence="2">The sequence shown here is derived from an EMBL/GenBank/DDBJ whole genome shotgun (WGS) entry which is preliminary data.</text>
</comment>
<evidence type="ECO:0000256" key="1">
    <source>
        <dbReference type="SAM" id="Phobius"/>
    </source>
</evidence>
<keyword evidence="1" id="KW-1133">Transmembrane helix</keyword>
<dbReference type="PANTHER" id="PTHR35340">
    <property type="entry name" value="PQQ ENZYME REPEAT PROTEIN-RELATED"/>
    <property type="match status" value="1"/>
</dbReference>
<accession>A0A2T6APU9</accession>
<dbReference type="Proteomes" id="UP000244069">
    <property type="component" value="Unassembled WGS sequence"/>
</dbReference>
<dbReference type="InterPro" id="IPR015943">
    <property type="entry name" value="WD40/YVTN_repeat-like_dom_sf"/>
</dbReference>
<protein>
    <submittedName>
        <fullName evidence="2">Arylsulfotransferase ASST</fullName>
    </submittedName>
</protein>
<dbReference type="AlphaFoldDB" id="A0A2T6APU9"/>
<organism evidence="2 3">
    <name type="scientific">Allosediminivita pacifica</name>
    <dbReference type="NCBI Taxonomy" id="1267769"/>
    <lineage>
        <taxon>Bacteria</taxon>
        <taxon>Pseudomonadati</taxon>
        <taxon>Pseudomonadota</taxon>
        <taxon>Alphaproteobacteria</taxon>
        <taxon>Rhodobacterales</taxon>
        <taxon>Paracoccaceae</taxon>
        <taxon>Allosediminivita</taxon>
    </lineage>
</organism>
<dbReference type="RefSeq" id="WP_107977519.1">
    <property type="nucleotide sequence ID" value="NZ_BMEZ01000020.1"/>
</dbReference>
<feature type="transmembrane region" description="Helical" evidence="1">
    <location>
        <begin position="12"/>
        <end position="35"/>
    </location>
</feature>
<dbReference type="SUPFAM" id="SSF101898">
    <property type="entry name" value="NHL repeat"/>
    <property type="match status" value="1"/>
</dbReference>